<dbReference type="OrthoDB" id="3262409at2759"/>
<name>A0A2G8RM64_9APHY</name>
<reference evidence="4 5" key="1">
    <citation type="journal article" date="2015" name="Sci. Rep.">
        <title>Chromosome-level genome map provides insights into diverse defense mechanisms in the medicinal fungus Ganoderma sinense.</title>
        <authorList>
            <person name="Zhu Y."/>
            <person name="Xu J."/>
            <person name="Sun C."/>
            <person name="Zhou S."/>
            <person name="Xu H."/>
            <person name="Nelson D.R."/>
            <person name="Qian J."/>
            <person name="Song J."/>
            <person name="Luo H."/>
            <person name="Xiang L."/>
            <person name="Li Y."/>
            <person name="Xu Z."/>
            <person name="Ji A."/>
            <person name="Wang L."/>
            <person name="Lu S."/>
            <person name="Hayward A."/>
            <person name="Sun W."/>
            <person name="Li X."/>
            <person name="Schwartz D.C."/>
            <person name="Wang Y."/>
            <person name="Chen S."/>
        </authorList>
    </citation>
    <scope>NUCLEOTIDE SEQUENCE [LARGE SCALE GENOMIC DNA]</scope>
    <source>
        <strain evidence="4 5">ZZ0214-1</strain>
    </source>
</reference>
<protein>
    <recommendedName>
        <fullName evidence="3">DUF6534 domain-containing protein</fullName>
    </recommendedName>
</protein>
<feature type="transmembrane region" description="Helical" evidence="2">
    <location>
        <begin position="210"/>
        <end position="233"/>
    </location>
</feature>
<feature type="domain" description="DUF6534" evidence="3">
    <location>
        <begin position="174"/>
        <end position="264"/>
    </location>
</feature>
<gene>
    <name evidence="4" type="ORF">GSI_15297</name>
</gene>
<feature type="transmembrane region" description="Helical" evidence="2">
    <location>
        <begin position="126"/>
        <end position="152"/>
    </location>
</feature>
<keyword evidence="2" id="KW-0472">Membrane</keyword>
<dbReference type="PANTHER" id="PTHR40465:SF1">
    <property type="entry name" value="DUF6534 DOMAIN-CONTAINING PROTEIN"/>
    <property type="match status" value="1"/>
</dbReference>
<feature type="region of interest" description="Disordered" evidence="1">
    <location>
        <begin position="302"/>
        <end position="352"/>
    </location>
</feature>
<feature type="transmembrane region" description="Helical" evidence="2">
    <location>
        <begin position="51"/>
        <end position="71"/>
    </location>
</feature>
<dbReference type="EMBL" id="AYKW01000069">
    <property type="protein sequence ID" value="PIL22607.1"/>
    <property type="molecule type" value="Genomic_DNA"/>
</dbReference>
<keyword evidence="5" id="KW-1185">Reference proteome</keyword>
<keyword evidence="2" id="KW-0812">Transmembrane</keyword>
<feature type="transmembrane region" description="Helical" evidence="2">
    <location>
        <begin position="20"/>
        <end position="42"/>
    </location>
</feature>
<evidence type="ECO:0000259" key="3">
    <source>
        <dbReference type="Pfam" id="PF20152"/>
    </source>
</evidence>
<sequence>MADNPPQPPVSSETLLRIGPILIGALLSWMLFGISIVQLYIYHVSFPRDRFAIWGSVYTIFALDIFQSIVVACEAWQTLCAGWGRSVNLQFPGWTFTALPIVSSIISVWVQTFYAWRIYRLGKWRVIPVIIIITALAQAGGACAIAISFIWLKDIQRLHDTNMFARTIVWLGGSAFTDLTIMFSMCYLLFNVKRKTTAFARSELLVRRLIRLTVETGCACAISAVLELGFFLGLPDTNIHLIVALILSKVYSNTLMTSLNSRASISGNRSQKGSTMTTIGFRNVGALPETEDESASRGVPIHISQATDSSTAASGSPGTPDDKFASSWDVEMNGMRSSAKGSDKPASGDTSW</sequence>
<organism evidence="4 5">
    <name type="scientific">Ganoderma sinense ZZ0214-1</name>
    <dbReference type="NCBI Taxonomy" id="1077348"/>
    <lineage>
        <taxon>Eukaryota</taxon>
        <taxon>Fungi</taxon>
        <taxon>Dikarya</taxon>
        <taxon>Basidiomycota</taxon>
        <taxon>Agaricomycotina</taxon>
        <taxon>Agaricomycetes</taxon>
        <taxon>Polyporales</taxon>
        <taxon>Polyporaceae</taxon>
        <taxon>Ganoderma</taxon>
    </lineage>
</organism>
<dbReference type="STRING" id="1077348.A0A2G8RM64"/>
<dbReference type="Pfam" id="PF20152">
    <property type="entry name" value="DUF6534"/>
    <property type="match status" value="1"/>
</dbReference>
<feature type="transmembrane region" description="Helical" evidence="2">
    <location>
        <begin position="164"/>
        <end position="190"/>
    </location>
</feature>
<feature type="compositionally biased region" description="Polar residues" evidence="1">
    <location>
        <begin position="304"/>
        <end position="317"/>
    </location>
</feature>
<evidence type="ECO:0000313" key="4">
    <source>
        <dbReference type="EMBL" id="PIL22607.1"/>
    </source>
</evidence>
<dbReference type="AlphaFoldDB" id="A0A2G8RM64"/>
<evidence type="ECO:0000256" key="1">
    <source>
        <dbReference type="SAM" id="MobiDB-lite"/>
    </source>
</evidence>
<proteinExistence type="predicted"/>
<comment type="caution">
    <text evidence="4">The sequence shown here is derived from an EMBL/GenBank/DDBJ whole genome shotgun (WGS) entry which is preliminary data.</text>
</comment>
<accession>A0A2G8RM64</accession>
<feature type="transmembrane region" description="Helical" evidence="2">
    <location>
        <begin position="91"/>
        <end position="114"/>
    </location>
</feature>
<dbReference type="PANTHER" id="PTHR40465">
    <property type="entry name" value="CHROMOSOME 1, WHOLE GENOME SHOTGUN SEQUENCE"/>
    <property type="match status" value="1"/>
</dbReference>
<dbReference type="InterPro" id="IPR045339">
    <property type="entry name" value="DUF6534"/>
</dbReference>
<keyword evidence="2" id="KW-1133">Transmembrane helix</keyword>
<evidence type="ECO:0000313" key="5">
    <source>
        <dbReference type="Proteomes" id="UP000230002"/>
    </source>
</evidence>
<dbReference type="Proteomes" id="UP000230002">
    <property type="component" value="Unassembled WGS sequence"/>
</dbReference>
<evidence type="ECO:0000256" key="2">
    <source>
        <dbReference type="SAM" id="Phobius"/>
    </source>
</evidence>